<evidence type="ECO:0000313" key="2">
    <source>
        <dbReference type="Proteomes" id="UP001287059"/>
    </source>
</evidence>
<gene>
    <name evidence="1" type="ORF">RFN28_09740</name>
</gene>
<evidence type="ECO:0000313" key="1">
    <source>
        <dbReference type="EMBL" id="MDX8478759.1"/>
    </source>
</evidence>
<dbReference type="Proteomes" id="UP001287059">
    <property type="component" value="Unassembled WGS sequence"/>
</dbReference>
<sequence>MAHTIRFSIFTLSAGLAGLAFFTLHSLWAWGAPVAIFVAGSLLA</sequence>
<accession>A0ABU4XVN6</accession>
<proteinExistence type="predicted"/>
<keyword evidence="2" id="KW-1185">Reference proteome</keyword>
<dbReference type="RefSeq" id="WP_320287141.1">
    <property type="nucleotide sequence ID" value="NZ_JAVIIW010000009.1"/>
</dbReference>
<protein>
    <submittedName>
        <fullName evidence="1">Uncharacterized protein</fullName>
    </submittedName>
</protein>
<reference evidence="1 2" key="1">
    <citation type="submission" date="2023-08" db="EMBL/GenBank/DDBJ databases">
        <title>Implementing the SeqCode for naming new Mesorhizobium species isolated from Vachellia karroo root nodules.</title>
        <authorList>
            <person name="Van Lill M."/>
        </authorList>
    </citation>
    <scope>NUCLEOTIDE SEQUENCE [LARGE SCALE GENOMIC DNA]</scope>
    <source>
        <strain evidence="1 2">VK24D</strain>
    </source>
</reference>
<organism evidence="1 2">
    <name type="scientific">Mesorhizobium album</name>
    <dbReference type="NCBI Taxonomy" id="3072314"/>
    <lineage>
        <taxon>Bacteria</taxon>
        <taxon>Pseudomonadati</taxon>
        <taxon>Pseudomonadota</taxon>
        <taxon>Alphaproteobacteria</taxon>
        <taxon>Hyphomicrobiales</taxon>
        <taxon>Phyllobacteriaceae</taxon>
        <taxon>Mesorhizobium</taxon>
    </lineage>
</organism>
<comment type="caution">
    <text evidence="1">The sequence shown here is derived from an EMBL/GenBank/DDBJ whole genome shotgun (WGS) entry which is preliminary data.</text>
</comment>
<dbReference type="EMBL" id="JAVIIW010000009">
    <property type="protein sequence ID" value="MDX8478759.1"/>
    <property type="molecule type" value="Genomic_DNA"/>
</dbReference>
<name>A0ABU4XVN6_9HYPH</name>